<comment type="caution">
    <text evidence="1">The sequence shown here is derived from an EMBL/GenBank/DDBJ whole genome shotgun (WGS) entry which is preliminary data.</text>
</comment>
<sequence>MRRAGGRGDLPLAQLGALRRPCPGVLWQRAASRAPVPSACPAGPPFPWWNGAYDEQPCKPVIAGKASNGSLLYVGRTWHNGNLLPVQIDTEYYNNLVAWNRRVYRKMCQQFEVLHLLRGRAEWIEASDGDIPAQAFPVGITSSGRKVFVASITRRGITAVGRVVEGDSCSYIPYRYEERTFKNYAVLAVL</sequence>
<protein>
    <submittedName>
        <fullName evidence="1">Uncharacterized protein</fullName>
    </submittedName>
</protein>
<dbReference type="InterPro" id="IPR006616">
    <property type="entry name" value="DM9_repeat"/>
</dbReference>
<dbReference type="SMART" id="SM00696">
    <property type="entry name" value="DM9"/>
    <property type="match status" value="1"/>
</dbReference>
<evidence type="ECO:0000313" key="1">
    <source>
        <dbReference type="EMBL" id="KAK7868154.1"/>
    </source>
</evidence>
<dbReference type="AlphaFoldDB" id="A0AAN9ZA26"/>
<proteinExistence type="predicted"/>
<dbReference type="Pfam" id="PF11901">
    <property type="entry name" value="DM9"/>
    <property type="match status" value="1"/>
</dbReference>
<keyword evidence="2" id="KW-1185">Reference proteome</keyword>
<dbReference type="EMBL" id="JAZDUA010000099">
    <property type="protein sequence ID" value="KAK7868154.1"/>
    <property type="molecule type" value="Genomic_DNA"/>
</dbReference>
<dbReference type="Proteomes" id="UP001378592">
    <property type="component" value="Unassembled WGS sequence"/>
</dbReference>
<organism evidence="1 2">
    <name type="scientific">Gryllus longicercus</name>
    <dbReference type="NCBI Taxonomy" id="2509291"/>
    <lineage>
        <taxon>Eukaryota</taxon>
        <taxon>Metazoa</taxon>
        <taxon>Ecdysozoa</taxon>
        <taxon>Arthropoda</taxon>
        <taxon>Hexapoda</taxon>
        <taxon>Insecta</taxon>
        <taxon>Pterygota</taxon>
        <taxon>Neoptera</taxon>
        <taxon>Polyneoptera</taxon>
        <taxon>Orthoptera</taxon>
        <taxon>Ensifera</taxon>
        <taxon>Gryllidea</taxon>
        <taxon>Grylloidea</taxon>
        <taxon>Gryllidae</taxon>
        <taxon>Gryllinae</taxon>
        <taxon>Gryllus</taxon>
    </lineage>
</organism>
<dbReference type="PANTHER" id="PTHR31649:SF1">
    <property type="entry name" value="FARNESOIC ACID O-METHYL TRANSFERASE DOMAIN-CONTAINING PROTEIN"/>
    <property type="match status" value="1"/>
</dbReference>
<reference evidence="1 2" key="1">
    <citation type="submission" date="2024-03" db="EMBL/GenBank/DDBJ databases">
        <title>The genome assembly and annotation of the cricket Gryllus longicercus Weissman &amp; Gray.</title>
        <authorList>
            <person name="Szrajer S."/>
            <person name="Gray D."/>
            <person name="Ylla G."/>
        </authorList>
    </citation>
    <scope>NUCLEOTIDE SEQUENCE [LARGE SCALE GENOMIC DNA]</scope>
    <source>
        <strain evidence="1">DAG 2021-001</strain>
        <tissue evidence="1">Whole body minus gut</tissue>
    </source>
</reference>
<name>A0AAN9ZA26_9ORTH</name>
<dbReference type="PANTHER" id="PTHR31649">
    <property type="entry name" value="AGAP009604-PA"/>
    <property type="match status" value="1"/>
</dbReference>
<accession>A0AAN9ZA26</accession>
<evidence type="ECO:0000313" key="2">
    <source>
        <dbReference type="Proteomes" id="UP001378592"/>
    </source>
</evidence>
<gene>
    <name evidence="1" type="ORF">R5R35_003029</name>
</gene>